<gene>
    <name evidence="2" type="ORF">PFISCL1PPCAC_7803</name>
</gene>
<feature type="region of interest" description="Disordered" evidence="1">
    <location>
        <begin position="144"/>
        <end position="170"/>
    </location>
</feature>
<feature type="non-terminal residue" evidence="2">
    <location>
        <position position="294"/>
    </location>
</feature>
<evidence type="ECO:0008006" key="4">
    <source>
        <dbReference type="Google" id="ProtNLM"/>
    </source>
</evidence>
<accession>A0AAV5VCQ0</accession>
<reference evidence="2" key="1">
    <citation type="submission" date="2023-10" db="EMBL/GenBank/DDBJ databases">
        <title>Genome assembly of Pristionchus species.</title>
        <authorList>
            <person name="Yoshida K."/>
            <person name="Sommer R.J."/>
        </authorList>
    </citation>
    <scope>NUCLEOTIDE SEQUENCE</scope>
    <source>
        <strain evidence="2">RS5133</strain>
    </source>
</reference>
<keyword evidence="3" id="KW-1185">Reference proteome</keyword>
<dbReference type="Proteomes" id="UP001432322">
    <property type="component" value="Unassembled WGS sequence"/>
</dbReference>
<protein>
    <recommendedName>
        <fullName evidence="4">Ribosomal protein</fullName>
    </recommendedName>
</protein>
<dbReference type="AlphaFoldDB" id="A0AAV5VCQ0"/>
<proteinExistence type="predicted"/>
<feature type="compositionally biased region" description="Basic and acidic residues" evidence="1">
    <location>
        <begin position="153"/>
        <end position="170"/>
    </location>
</feature>
<evidence type="ECO:0000313" key="2">
    <source>
        <dbReference type="EMBL" id="GMT16506.1"/>
    </source>
</evidence>
<evidence type="ECO:0000313" key="3">
    <source>
        <dbReference type="Proteomes" id="UP001432322"/>
    </source>
</evidence>
<feature type="region of interest" description="Disordered" evidence="1">
    <location>
        <begin position="275"/>
        <end position="294"/>
    </location>
</feature>
<dbReference type="EMBL" id="BTSY01000002">
    <property type="protein sequence ID" value="GMT16506.1"/>
    <property type="molecule type" value="Genomic_DNA"/>
</dbReference>
<comment type="caution">
    <text evidence="2">The sequence shown here is derived from an EMBL/GenBank/DDBJ whole genome shotgun (WGS) entry which is preliminary data.</text>
</comment>
<evidence type="ECO:0000256" key="1">
    <source>
        <dbReference type="SAM" id="MobiDB-lite"/>
    </source>
</evidence>
<organism evidence="2 3">
    <name type="scientific">Pristionchus fissidentatus</name>
    <dbReference type="NCBI Taxonomy" id="1538716"/>
    <lineage>
        <taxon>Eukaryota</taxon>
        <taxon>Metazoa</taxon>
        <taxon>Ecdysozoa</taxon>
        <taxon>Nematoda</taxon>
        <taxon>Chromadorea</taxon>
        <taxon>Rhabditida</taxon>
        <taxon>Rhabditina</taxon>
        <taxon>Diplogasteromorpha</taxon>
        <taxon>Diplogasteroidea</taxon>
        <taxon>Neodiplogasteridae</taxon>
        <taxon>Pristionchus</taxon>
    </lineage>
</organism>
<name>A0AAV5VCQ0_9BILA</name>
<sequence>MKCVKRQMGTGVISDLQSGQSISVNSYRIPPDYCRWVSSVDLLVLLLGGSHGLRLLAGLGPYLIAGGLGLGGRGVRVELGARESVHERLGAQLLGDDEFVLVVEGEVDGEDGRVQGVQLHRGLGRQRVRLGVLVDGGVHLDDGVEGCGQQAGSEREGARRREGTGDGGDHHLLETSSLQLLDDDGLHQLLLSSLDDDADGRLQEVGGHLGGIVIVDAESTGGAAGKELHQLSAHSVGARVRAHMVLVVDGDASGEDGRTLRDGHLGAVETAEQLEQHGEHEHGGSQLPDHGYCN</sequence>